<dbReference type="EMBL" id="CAXDID020000126">
    <property type="protein sequence ID" value="CAL6033672.1"/>
    <property type="molecule type" value="Genomic_DNA"/>
</dbReference>
<evidence type="ECO:0000313" key="2">
    <source>
        <dbReference type="EMBL" id="CAL6033672.1"/>
    </source>
</evidence>
<evidence type="ECO:0000313" key="1">
    <source>
        <dbReference type="EMBL" id="CAI9977790.1"/>
    </source>
</evidence>
<sequence>MMNGSFNAKSYIFIDIGDAMESQKQVAVKMSPSFEKPIVNLPESPIITPRQKEKKFKKVKQAKPKETELSSEKLGYQLEQSILRNKQILIDNQMKMSKFRKEWNQKNAKDYQSKNTDDIFGFDL</sequence>
<comment type="caution">
    <text evidence="1">The sequence shown here is derived from an EMBL/GenBank/DDBJ whole genome shotgun (WGS) entry which is preliminary data.</text>
</comment>
<reference evidence="2 3" key="2">
    <citation type="submission" date="2024-07" db="EMBL/GenBank/DDBJ databases">
        <authorList>
            <person name="Akdeniz Z."/>
        </authorList>
    </citation>
    <scope>NUCLEOTIDE SEQUENCE [LARGE SCALE GENOMIC DNA]</scope>
</reference>
<evidence type="ECO:0000313" key="3">
    <source>
        <dbReference type="Proteomes" id="UP001642409"/>
    </source>
</evidence>
<dbReference type="EMBL" id="CATOUU010001180">
    <property type="protein sequence ID" value="CAI9977790.1"/>
    <property type="molecule type" value="Genomic_DNA"/>
</dbReference>
<dbReference type="Proteomes" id="UP001642409">
    <property type="component" value="Unassembled WGS sequence"/>
</dbReference>
<dbReference type="AlphaFoldDB" id="A0AA86RH59"/>
<accession>A0AA86RH59</accession>
<name>A0AA86RH59_9EUKA</name>
<gene>
    <name evidence="2" type="ORF">HINF_LOCUS35080</name>
    <name evidence="1" type="ORF">HINF_LOCUS65435</name>
</gene>
<proteinExistence type="predicted"/>
<reference evidence="1" key="1">
    <citation type="submission" date="2023-06" db="EMBL/GenBank/DDBJ databases">
        <authorList>
            <person name="Kurt Z."/>
        </authorList>
    </citation>
    <scope>NUCLEOTIDE SEQUENCE</scope>
</reference>
<organism evidence="1">
    <name type="scientific">Hexamita inflata</name>
    <dbReference type="NCBI Taxonomy" id="28002"/>
    <lineage>
        <taxon>Eukaryota</taxon>
        <taxon>Metamonada</taxon>
        <taxon>Diplomonadida</taxon>
        <taxon>Hexamitidae</taxon>
        <taxon>Hexamitinae</taxon>
        <taxon>Hexamita</taxon>
    </lineage>
</organism>
<protein>
    <submittedName>
        <fullName evidence="2">Hypothetical_protein</fullName>
    </submittedName>
</protein>
<keyword evidence="3" id="KW-1185">Reference proteome</keyword>